<dbReference type="InterPro" id="IPR052897">
    <property type="entry name" value="Sec-Metab_Biosynth_Hydrolase"/>
</dbReference>
<proteinExistence type="predicted"/>
<dbReference type="PANTHER" id="PTHR37017">
    <property type="entry name" value="AB HYDROLASE-1 DOMAIN-CONTAINING PROTEIN-RELATED"/>
    <property type="match status" value="1"/>
</dbReference>
<protein>
    <recommendedName>
        <fullName evidence="1">AB hydrolase-1 domain-containing protein</fullName>
    </recommendedName>
</protein>
<dbReference type="Pfam" id="PF00561">
    <property type="entry name" value="Abhydrolase_1"/>
    <property type="match status" value="1"/>
</dbReference>
<organism evidence="2 3">
    <name type="scientific">Streptomyces graminofaciens</name>
    <dbReference type="NCBI Taxonomy" id="68212"/>
    <lineage>
        <taxon>Bacteria</taxon>
        <taxon>Bacillati</taxon>
        <taxon>Actinomycetota</taxon>
        <taxon>Actinomycetes</taxon>
        <taxon>Kitasatosporales</taxon>
        <taxon>Streptomycetaceae</taxon>
        <taxon>Streptomyces</taxon>
    </lineage>
</organism>
<accession>A0ABM7F7R6</accession>
<dbReference type="RefSeq" id="WP_286251763.1">
    <property type="nucleotide sequence ID" value="NZ_AP018448.1"/>
</dbReference>
<feature type="domain" description="AB hydrolase-1" evidence="1">
    <location>
        <begin position="3"/>
        <end position="104"/>
    </location>
</feature>
<sequence length="503" mass="53871">MTAFVLVAGCFTDARIWHEVAEGLRESGAEVHPVTLTGMGDRREEAGSGVDLETHIEDVLRVLDGVAAPEAVIVGHDYGIHPVLGAADRRPERIRRVVYLDAGMPRDGDTALQSVTDQEIRARVLDPAEGDGPFVAAPASAEEWRRWGSTEGLTDEALARLTRLAAPQPVGTLTRPLRLSGAGAGLPNTGVLCTGSGLNIALIEDMVATGLPQFQVLARPEVTFFELATGHWPMLSCPEELTAVLLAAARDEGHRITATAEVPSYLRPFVLDVPERPRERVGRVDLYLPDRAVADGPRPAVLFVHGGPVPVELRPTPRDWPVFVGYAGHAARLGVVGATVDHRLHGLDDYPLAAEDVAEAVALLRADPRVDAERIAVWYFSGGGLLLADALADPPSWLRCVAASYPVLAPLPAWGAVDRRFRPAEAVAGAGRLPLVLTRAGLENAEIAATVEEFLTAAKECGAEVEVIDVPEGRHAFDTIDDPERVRDAVERAMRSVVARLLG</sequence>
<dbReference type="EMBL" id="AP018448">
    <property type="protein sequence ID" value="BBC32573.1"/>
    <property type="molecule type" value="Genomic_DNA"/>
</dbReference>
<evidence type="ECO:0000259" key="1">
    <source>
        <dbReference type="Pfam" id="PF00561"/>
    </source>
</evidence>
<evidence type="ECO:0000313" key="3">
    <source>
        <dbReference type="Proteomes" id="UP001321542"/>
    </source>
</evidence>
<dbReference type="SUPFAM" id="SSF53474">
    <property type="entry name" value="alpha/beta-Hydrolases"/>
    <property type="match status" value="2"/>
</dbReference>
<evidence type="ECO:0000313" key="2">
    <source>
        <dbReference type="EMBL" id="BBC32573.1"/>
    </source>
</evidence>
<dbReference type="PANTHER" id="PTHR37017:SF11">
    <property type="entry name" value="ESTERASE_LIPASE_THIOESTERASE DOMAIN-CONTAINING PROTEIN"/>
    <property type="match status" value="1"/>
</dbReference>
<reference evidence="2 3" key="1">
    <citation type="journal article" date="2010" name="ChemBioChem">
        <title>Cloning and characterization of the biosynthetic gene cluster of 16-membered macrolide antibiotic FD-891: involvement of a dual functional cytochrome P450 monooxygenase catalyzing epoxidation and hydroxylation.</title>
        <authorList>
            <person name="Kudo F."/>
            <person name="Motegi A."/>
            <person name="Mizoue K."/>
            <person name="Eguchi T."/>
        </authorList>
    </citation>
    <scope>NUCLEOTIDE SEQUENCE [LARGE SCALE GENOMIC DNA]</scope>
    <source>
        <strain evidence="2 3">A-8890</strain>
    </source>
</reference>
<name>A0ABM7F7R6_9ACTN</name>
<dbReference type="Proteomes" id="UP001321542">
    <property type="component" value="Chromosome"/>
</dbReference>
<dbReference type="InterPro" id="IPR000073">
    <property type="entry name" value="AB_hydrolase_1"/>
</dbReference>
<reference evidence="2 3" key="2">
    <citation type="journal article" date="2023" name="ChemBioChem">
        <title>Acyltransferase Domain Exchange between Two Independent Type I Polyketide Synthases in the Same Producer Strain of Macrolide Antibiotics.</title>
        <authorList>
            <person name="Kudo F."/>
            <person name="Kishikawa K."/>
            <person name="Tsuboi K."/>
            <person name="Kido T."/>
            <person name="Usui T."/>
            <person name="Hashimoto J."/>
            <person name="Shin-Ya K."/>
            <person name="Miyanaga A."/>
            <person name="Eguchi T."/>
        </authorList>
    </citation>
    <scope>NUCLEOTIDE SEQUENCE [LARGE SCALE GENOMIC DNA]</scope>
    <source>
        <strain evidence="2 3">A-8890</strain>
    </source>
</reference>
<dbReference type="Gene3D" id="3.40.50.1820">
    <property type="entry name" value="alpha/beta hydrolase"/>
    <property type="match status" value="2"/>
</dbReference>
<gene>
    <name evidence="2" type="ORF">SGFS_038670</name>
</gene>
<dbReference type="InterPro" id="IPR029058">
    <property type="entry name" value="AB_hydrolase_fold"/>
</dbReference>
<keyword evidence="3" id="KW-1185">Reference proteome</keyword>